<evidence type="ECO:0000313" key="4">
    <source>
        <dbReference type="Proteomes" id="UP000287830"/>
    </source>
</evidence>
<dbReference type="PANTHER" id="PTHR35526">
    <property type="entry name" value="ANTI-SIGMA-F FACTOR RSBW-RELATED"/>
    <property type="match status" value="1"/>
</dbReference>
<comment type="caution">
    <text evidence="3">The sequence shown here is derived from an EMBL/GenBank/DDBJ whole genome shotgun (WGS) entry which is preliminary data.</text>
</comment>
<feature type="domain" description="Histidine kinase/HSP90-like ATPase" evidence="2">
    <location>
        <begin position="32"/>
        <end position="120"/>
    </location>
</feature>
<dbReference type="RefSeq" id="WP_125045747.1">
    <property type="nucleotide sequence ID" value="NZ_BHZC01000001.1"/>
</dbReference>
<reference evidence="3 4" key="1">
    <citation type="submission" date="2018-11" db="EMBL/GenBank/DDBJ databases">
        <title>Whole genome sequence of Streptomyces chrestomyceticus NBRC 13444(T).</title>
        <authorList>
            <person name="Komaki H."/>
            <person name="Tamura T."/>
        </authorList>
    </citation>
    <scope>NUCLEOTIDE SEQUENCE [LARGE SCALE GENOMIC DNA]</scope>
    <source>
        <strain evidence="3 4">NBRC 13444</strain>
    </source>
</reference>
<dbReference type="GO" id="GO:0004674">
    <property type="term" value="F:protein serine/threonine kinase activity"/>
    <property type="evidence" value="ECO:0007669"/>
    <property type="project" value="UniProtKB-KW"/>
</dbReference>
<sequence length="135" mass="14946">MTLAPSRLTELPEARRRFRFELPSGDAAPKIARTVVTDLLALTGHTEVIDDVSVMVSELVTNVYLHTSAPVVRLDVSVQHSRVRVAVWDDAPDSDPARRLTDPGESGRGLCMVEALATRWGVYRPNAERRTRKGV</sequence>
<keyword evidence="1" id="KW-0808">Transferase</keyword>
<name>A0A7U9KV36_9ACTN</name>
<gene>
    <name evidence="3" type="ORF">OEIGOIKO_03691</name>
</gene>
<dbReference type="EMBL" id="BHZC01000001">
    <property type="protein sequence ID" value="GCD35940.1"/>
    <property type="molecule type" value="Genomic_DNA"/>
</dbReference>
<proteinExistence type="predicted"/>
<evidence type="ECO:0000259" key="2">
    <source>
        <dbReference type="Pfam" id="PF13581"/>
    </source>
</evidence>
<evidence type="ECO:0000256" key="1">
    <source>
        <dbReference type="ARBA" id="ARBA00022527"/>
    </source>
</evidence>
<dbReference type="AlphaFoldDB" id="A0A7U9KV36"/>
<keyword evidence="1" id="KW-0723">Serine/threonine-protein kinase</keyword>
<dbReference type="Pfam" id="PF13581">
    <property type="entry name" value="HATPase_c_2"/>
    <property type="match status" value="1"/>
</dbReference>
<dbReference type="Gene3D" id="3.30.565.10">
    <property type="entry name" value="Histidine kinase-like ATPase, C-terminal domain"/>
    <property type="match status" value="1"/>
</dbReference>
<dbReference type="Proteomes" id="UP000287830">
    <property type="component" value="Unassembled WGS sequence"/>
</dbReference>
<dbReference type="InterPro" id="IPR003594">
    <property type="entry name" value="HATPase_dom"/>
</dbReference>
<evidence type="ECO:0000313" key="3">
    <source>
        <dbReference type="EMBL" id="GCD35940.1"/>
    </source>
</evidence>
<dbReference type="GeneID" id="95622591"/>
<accession>A0A7U9KV36</accession>
<dbReference type="PANTHER" id="PTHR35526:SF3">
    <property type="entry name" value="ANTI-SIGMA-F FACTOR RSBW"/>
    <property type="match status" value="1"/>
</dbReference>
<protein>
    <recommendedName>
        <fullName evidence="2">Histidine kinase/HSP90-like ATPase domain-containing protein</fullName>
    </recommendedName>
</protein>
<dbReference type="InterPro" id="IPR036890">
    <property type="entry name" value="HATPase_C_sf"/>
</dbReference>
<dbReference type="OrthoDB" id="4300989at2"/>
<keyword evidence="1" id="KW-0418">Kinase</keyword>
<dbReference type="CDD" id="cd16936">
    <property type="entry name" value="HATPase_RsbW-like"/>
    <property type="match status" value="1"/>
</dbReference>
<dbReference type="InterPro" id="IPR050267">
    <property type="entry name" value="Anti-sigma-factor_SerPK"/>
</dbReference>
<dbReference type="SUPFAM" id="SSF55874">
    <property type="entry name" value="ATPase domain of HSP90 chaperone/DNA topoisomerase II/histidine kinase"/>
    <property type="match status" value="1"/>
</dbReference>
<organism evidence="3 4">
    <name type="scientific">Streptomyces chrestomyceticus JCM 4735</name>
    <dbReference type="NCBI Taxonomy" id="1306181"/>
    <lineage>
        <taxon>Bacteria</taxon>
        <taxon>Bacillati</taxon>
        <taxon>Actinomycetota</taxon>
        <taxon>Actinomycetes</taxon>
        <taxon>Kitasatosporales</taxon>
        <taxon>Streptomycetaceae</taxon>
        <taxon>Streptomyces</taxon>
    </lineage>
</organism>